<dbReference type="PANTHER" id="PTHR30589:SF0">
    <property type="entry name" value="PHOSPHATIDYLGLYCEROL--PROLIPOPROTEIN DIACYLGLYCERYL TRANSFERASE"/>
    <property type="match status" value="1"/>
</dbReference>
<evidence type="ECO:0000256" key="1">
    <source>
        <dbReference type="ARBA" id="ARBA00007150"/>
    </source>
</evidence>
<comment type="pathway">
    <text evidence="7">Protein modification; lipoprotein biosynthesis (diacylglyceryl transfer).</text>
</comment>
<feature type="compositionally biased region" description="Basic and acidic residues" evidence="8">
    <location>
        <begin position="298"/>
        <end position="307"/>
    </location>
</feature>
<comment type="catalytic activity">
    <reaction evidence="7">
        <text>L-cysteinyl-[prolipoprotein] + a 1,2-diacyl-sn-glycero-3-phospho-(1'-sn-glycerol) = an S-1,2-diacyl-sn-glyceryl-L-cysteinyl-[prolipoprotein] + sn-glycerol 1-phosphate + H(+)</text>
        <dbReference type="Rhea" id="RHEA:56712"/>
        <dbReference type="Rhea" id="RHEA-COMP:14679"/>
        <dbReference type="Rhea" id="RHEA-COMP:14680"/>
        <dbReference type="ChEBI" id="CHEBI:15378"/>
        <dbReference type="ChEBI" id="CHEBI:29950"/>
        <dbReference type="ChEBI" id="CHEBI:57685"/>
        <dbReference type="ChEBI" id="CHEBI:64716"/>
        <dbReference type="ChEBI" id="CHEBI:140658"/>
        <dbReference type="EC" id="2.5.1.145"/>
    </reaction>
</comment>
<dbReference type="GO" id="GO:0005886">
    <property type="term" value="C:plasma membrane"/>
    <property type="evidence" value="ECO:0007669"/>
    <property type="project" value="UniProtKB-SubCell"/>
</dbReference>
<evidence type="ECO:0000256" key="4">
    <source>
        <dbReference type="ARBA" id="ARBA00022692"/>
    </source>
</evidence>
<feature type="transmembrane region" description="Helical" evidence="7">
    <location>
        <begin position="21"/>
        <end position="45"/>
    </location>
</feature>
<dbReference type="UniPathway" id="UPA00664"/>
<dbReference type="NCBIfam" id="TIGR00544">
    <property type="entry name" value="lgt"/>
    <property type="match status" value="1"/>
</dbReference>
<feature type="region of interest" description="Disordered" evidence="8">
    <location>
        <begin position="298"/>
        <end position="320"/>
    </location>
</feature>
<comment type="similarity">
    <text evidence="1 7">Belongs to the Lgt family.</text>
</comment>
<keyword evidence="3 7" id="KW-0808">Transferase</keyword>
<sequence length="320" mass="36292">MNTVNIVKFPKLGWEFVIDRVAFNIFGIPVYWYGIIIALAFFLAVVLGLRNSEKFGIKSDDTIDLVLWAAPIAIICARLYYVVFNWHEFGGDIKKIINIRTGGLAVYGGLIGAVITAYIFARVKNIDFLSLADLGAPYFVLAQAIGRWGNFVNQEAFGANTNLPWGMYSEAVERYLTDLGDSSLNPLMPVHPTFLYESLWNLGVFFFLIWYRKRYRVRGELFSFYMLLYGIGRAWIEGLRTDSLYIGAFRVSQLLAIAFSVAFAVIIAIRHRTSKGELVYNAAIGPKDIKVYENKTEYDTKEEKMEESVGEGEIDNKKVL</sequence>
<feature type="transmembrane region" description="Helical" evidence="7">
    <location>
        <begin position="218"/>
        <end position="236"/>
    </location>
</feature>
<dbReference type="GO" id="GO:0008961">
    <property type="term" value="F:phosphatidylglycerol-prolipoprotein diacylglyceryl transferase activity"/>
    <property type="evidence" value="ECO:0007669"/>
    <property type="project" value="UniProtKB-UniRule"/>
</dbReference>
<keyword evidence="5 7" id="KW-1133">Transmembrane helix</keyword>
<proteinExistence type="inferred from homology"/>
<evidence type="ECO:0000256" key="6">
    <source>
        <dbReference type="ARBA" id="ARBA00023136"/>
    </source>
</evidence>
<dbReference type="AlphaFoldDB" id="A0A4V1K2C5"/>
<evidence type="ECO:0000313" key="9">
    <source>
        <dbReference type="EMBL" id="RXE59809.1"/>
    </source>
</evidence>
<keyword evidence="10" id="KW-1185">Reference proteome</keyword>
<feature type="binding site" evidence="7">
    <location>
        <position position="147"/>
    </location>
    <ligand>
        <name>a 1,2-diacyl-sn-glycero-3-phospho-(1'-sn-glycerol)</name>
        <dbReference type="ChEBI" id="CHEBI:64716"/>
    </ligand>
</feature>
<reference evidence="10" key="1">
    <citation type="submission" date="2018-11" db="EMBL/GenBank/DDBJ databases">
        <title>Genome sequencing of a novel mesophilic and cellulolytic organism within the genus Hungateiclostridium.</title>
        <authorList>
            <person name="Rettenmaier R."/>
            <person name="Liebl W."/>
            <person name="Zverlov V."/>
        </authorList>
    </citation>
    <scope>NUCLEOTIDE SEQUENCE [LARGE SCALE GENOMIC DNA]</scope>
    <source>
        <strain evidence="10">N2K1</strain>
    </source>
</reference>
<keyword evidence="9" id="KW-0449">Lipoprotein</keyword>
<keyword evidence="2 7" id="KW-1003">Cell membrane</keyword>
<comment type="subcellular location">
    <subcellularLocation>
        <location evidence="7">Cell membrane</location>
        <topology evidence="7">Multi-pass membrane protein</topology>
    </subcellularLocation>
</comment>
<organism evidence="9 10">
    <name type="scientific">Acetivibrio mesophilus</name>
    <dbReference type="NCBI Taxonomy" id="2487273"/>
    <lineage>
        <taxon>Bacteria</taxon>
        <taxon>Bacillati</taxon>
        <taxon>Bacillota</taxon>
        <taxon>Clostridia</taxon>
        <taxon>Eubacteriales</taxon>
        <taxon>Oscillospiraceae</taxon>
        <taxon>Acetivibrio</taxon>
    </lineage>
</organism>
<feature type="transmembrane region" description="Helical" evidence="7">
    <location>
        <begin position="194"/>
        <end position="211"/>
    </location>
</feature>
<dbReference type="Proteomes" id="UP000289166">
    <property type="component" value="Unassembled WGS sequence"/>
</dbReference>
<evidence type="ECO:0000256" key="3">
    <source>
        <dbReference type="ARBA" id="ARBA00022679"/>
    </source>
</evidence>
<dbReference type="GO" id="GO:0042158">
    <property type="term" value="P:lipoprotein biosynthetic process"/>
    <property type="evidence" value="ECO:0007669"/>
    <property type="project" value="UniProtKB-UniRule"/>
</dbReference>
<dbReference type="OrthoDB" id="871140at2"/>
<gene>
    <name evidence="7" type="primary">lgt</name>
    <name evidence="9" type="ORF">EFD62_05710</name>
</gene>
<dbReference type="PROSITE" id="PS01311">
    <property type="entry name" value="LGT"/>
    <property type="match status" value="1"/>
</dbReference>
<dbReference type="Pfam" id="PF01790">
    <property type="entry name" value="LGT"/>
    <property type="match status" value="1"/>
</dbReference>
<keyword evidence="9" id="KW-0328">Glycosyltransferase</keyword>
<dbReference type="EMBL" id="RLII01000004">
    <property type="protein sequence ID" value="RXE59809.1"/>
    <property type="molecule type" value="Genomic_DNA"/>
</dbReference>
<feature type="transmembrane region" description="Helical" evidence="7">
    <location>
        <begin position="248"/>
        <end position="269"/>
    </location>
</feature>
<dbReference type="InterPro" id="IPR001640">
    <property type="entry name" value="Lgt"/>
</dbReference>
<dbReference type="RefSeq" id="WP_128705839.1">
    <property type="nucleotide sequence ID" value="NZ_RLII01000004.1"/>
</dbReference>
<dbReference type="HAMAP" id="MF_01147">
    <property type="entry name" value="Lgt"/>
    <property type="match status" value="1"/>
</dbReference>
<feature type="transmembrane region" description="Helical" evidence="7">
    <location>
        <begin position="104"/>
        <end position="121"/>
    </location>
</feature>
<evidence type="ECO:0000256" key="2">
    <source>
        <dbReference type="ARBA" id="ARBA00022475"/>
    </source>
</evidence>
<dbReference type="EC" id="2.5.1.145" evidence="7"/>
<comment type="caution">
    <text evidence="9">The sequence shown here is derived from an EMBL/GenBank/DDBJ whole genome shotgun (WGS) entry which is preliminary data.</text>
</comment>
<evidence type="ECO:0000256" key="5">
    <source>
        <dbReference type="ARBA" id="ARBA00022989"/>
    </source>
</evidence>
<keyword evidence="4 7" id="KW-0812">Transmembrane</keyword>
<name>A0A4V1K2C5_9FIRM</name>
<keyword evidence="6 7" id="KW-0472">Membrane</keyword>
<dbReference type="PANTHER" id="PTHR30589">
    <property type="entry name" value="PROLIPOPROTEIN DIACYLGLYCERYL TRANSFERASE"/>
    <property type="match status" value="1"/>
</dbReference>
<feature type="transmembrane region" description="Helical" evidence="7">
    <location>
        <begin position="65"/>
        <end position="83"/>
    </location>
</feature>
<protein>
    <recommendedName>
        <fullName evidence="7">Phosphatidylglycerol--prolipoprotein diacylglyceryl transferase</fullName>
        <ecNumber evidence="7">2.5.1.145</ecNumber>
    </recommendedName>
</protein>
<comment type="function">
    <text evidence="7">Catalyzes the transfer of the diacylglyceryl group from phosphatidylglycerol to the sulfhydryl group of the N-terminal cysteine of a prolipoprotein, the first step in the formation of mature lipoproteins.</text>
</comment>
<evidence type="ECO:0000256" key="8">
    <source>
        <dbReference type="SAM" id="MobiDB-lite"/>
    </source>
</evidence>
<evidence type="ECO:0000256" key="7">
    <source>
        <dbReference type="HAMAP-Rule" id="MF_01147"/>
    </source>
</evidence>
<evidence type="ECO:0000313" key="10">
    <source>
        <dbReference type="Proteomes" id="UP000289166"/>
    </source>
</evidence>
<accession>A0A4V1K2C5</accession>